<evidence type="ECO:0000313" key="1">
    <source>
        <dbReference type="EMBL" id="KAI0050054.1"/>
    </source>
</evidence>
<organism evidence="1 2">
    <name type="scientific">Auriscalpium vulgare</name>
    <dbReference type="NCBI Taxonomy" id="40419"/>
    <lineage>
        <taxon>Eukaryota</taxon>
        <taxon>Fungi</taxon>
        <taxon>Dikarya</taxon>
        <taxon>Basidiomycota</taxon>
        <taxon>Agaricomycotina</taxon>
        <taxon>Agaricomycetes</taxon>
        <taxon>Russulales</taxon>
        <taxon>Auriscalpiaceae</taxon>
        <taxon>Auriscalpium</taxon>
    </lineage>
</organism>
<name>A0ACB8S195_9AGAM</name>
<accession>A0ACB8S195</accession>
<comment type="caution">
    <text evidence="1">The sequence shown here is derived from an EMBL/GenBank/DDBJ whole genome shotgun (WGS) entry which is preliminary data.</text>
</comment>
<dbReference type="Proteomes" id="UP000814033">
    <property type="component" value="Unassembled WGS sequence"/>
</dbReference>
<proteinExistence type="predicted"/>
<sequence>MVGLHRSHVISAGSEVSVPHRHLDLIRVTSARPPQVRVCHGSLVESISSISGKLPERLQRTLTCFKKSAGGCLASSEGSDGKADEGGRVGVARRRATCACITNKSSSSIIIQNSRRVVEALFVSPRLTPQPPPCPHPACVLDAPFLHFR</sequence>
<dbReference type="EMBL" id="MU275866">
    <property type="protein sequence ID" value="KAI0050054.1"/>
    <property type="molecule type" value="Genomic_DNA"/>
</dbReference>
<reference evidence="1" key="2">
    <citation type="journal article" date="2022" name="New Phytol.">
        <title>Evolutionary transition to the ectomycorrhizal habit in the genomes of a hyperdiverse lineage of mushroom-forming fungi.</title>
        <authorList>
            <person name="Looney B."/>
            <person name="Miyauchi S."/>
            <person name="Morin E."/>
            <person name="Drula E."/>
            <person name="Courty P.E."/>
            <person name="Kohler A."/>
            <person name="Kuo A."/>
            <person name="LaButti K."/>
            <person name="Pangilinan J."/>
            <person name="Lipzen A."/>
            <person name="Riley R."/>
            <person name="Andreopoulos W."/>
            <person name="He G."/>
            <person name="Johnson J."/>
            <person name="Nolan M."/>
            <person name="Tritt A."/>
            <person name="Barry K.W."/>
            <person name="Grigoriev I.V."/>
            <person name="Nagy L.G."/>
            <person name="Hibbett D."/>
            <person name="Henrissat B."/>
            <person name="Matheny P.B."/>
            <person name="Labbe J."/>
            <person name="Martin F.M."/>
        </authorList>
    </citation>
    <scope>NUCLEOTIDE SEQUENCE</scope>
    <source>
        <strain evidence="1">FP105234-sp</strain>
    </source>
</reference>
<protein>
    <submittedName>
        <fullName evidence="1">Uncharacterized protein</fullName>
    </submittedName>
</protein>
<evidence type="ECO:0000313" key="2">
    <source>
        <dbReference type="Proteomes" id="UP000814033"/>
    </source>
</evidence>
<gene>
    <name evidence="1" type="ORF">FA95DRAFT_706482</name>
</gene>
<keyword evidence="2" id="KW-1185">Reference proteome</keyword>
<reference evidence="1" key="1">
    <citation type="submission" date="2021-02" db="EMBL/GenBank/DDBJ databases">
        <authorList>
            <consortium name="DOE Joint Genome Institute"/>
            <person name="Ahrendt S."/>
            <person name="Looney B.P."/>
            <person name="Miyauchi S."/>
            <person name="Morin E."/>
            <person name="Drula E."/>
            <person name="Courty P.E."/>
            <person name="Chicoki N."/>
            <person name="Fauchery L."/>
            <person name="Kohler A."/>
            <person name="Kuo A."/>
            <person name="Labutti K."/>
            <person name="Pangilinan J."/>
            <person name="Lipzen A."/>
            <person name="Riley R."/>
            <person name="Andreopoulos W."/>
            <person name="He G."/>
            <person name="Johnson J."/>
            <person name="Barry K.W."/>
            <person name="Grigoriev I.V."/>
            <person name="Nagy L."/>
            <person name="Hibbett D."/>
            <person name="Henrissat B."/>
            <person name="Matheny P.B."/>
            <person name="Labbe J."/>
            <person name="Martin F."/>
        </authorList>
    </citation>
    <scope>NUCLEOTIDE SEQUENCE</scope>
    <source>
        <strain evidence="1">FP105234-sp</strain>
    </source>
</reference>